<protein>
    <submittedName>
        <fullName evidence="2">ElaA protein</fullName>
    </submittedName>
</protein>
<dbReference type="InterPro" id="IPR016181">
    <property type="entry name" value="Acyl_CoA_acyltransferase"/>
</dbReference>
<dbReference type="EMBL" id="BONY01000014">
    <property type="protein sequence ID" value="GIH04667.1"/>
    <property type="molecule type" value="Genomic_DNA"/>
</dbReference>
<feature type="domain" description="N-acetyltransferase" evidence="1">
    <location>
        <begin position="6"/>
        <end position="147"/>
    </location>
</feature>
<evidence type="ECO:0000313" key="3">
    <source>
        <dbReference type="Proteomes" id="UP000612899"/>
    </source>
</evidence>
<dbReference type="SUPFAM" id="SSF55729">
    <property type="entry name" value="Acyl-CoA N-acyltransferases (Nat)"/>
    <property type="match status" value="1"/>
</dbReference>
<proteinExistence type="predicted"/>
<name>A0A8J3Q793_9ACTN</name>
<comment type="caution">
    <text evidence="2">The sequence shown here is derived from an EMBL/GenBank/DDBJ whole genome shotgun (WGS) entry which is preliminary data.</text>
</comment>
<dbReference type="AlphaFoldDB" id="A0A8J3Q793"/>
<dbReference type="InterPro" id="IPR000182">
    <property type="entry name" value="GNAT_dom"/>
</dbReference>
<evidence type="ECO:0000313" key="2">
    <source>
        <dbReference type="EMBL" id="GIH04667.1"/>
    </source>
</evidence>
<reference evidence="2" key="1">
    <citation type="submission" date="2021-01" db="EMBL/GenBank/DDBJ databases">
        <title>Whole genome shotgun sequence of Rhizocola hellebori NBRC 109834.</title>
        <authorList>
            <person name="Komaki H."/>
            <person name="Tamura T."/>
        </authorList>
    </citation>
    <scope>NUCLEOTIDE SEQUENCE</scope>
    <source>
        <strain evidence="2">NBRC 109834</strain>
    </source>
</reference>
<evidence type="ECO:0000259" key="1">
    <source>
        <dbReference type="PROSITE" id="PS51186"/>
    </source>
</evidence>
<keyword evidence="3" id="KW-1185">Reference proteome</keyword>
<dbReference type="Proteomes" id="UP000612899">
    <property type="component" value="Unassembled WGS sequence"/>
</dbReference>
<accession>A0A8J3Q793</accession>
<organism evidence="2 3">
    <name type="scientific">Rhizocola hellebori</name>
    <dbReference type="NCBI Taxonomy" id="1392758"/>
    <lineage>
        <taxon>Bacteria</taxon>
        <taxon>Bacillati</taxon>
        <taxon>Actinomycetota</taxon>
        <taxon>Actinomycetes</taxon>
        <taxon>Micromonosporales</taxon>
        <taxon>Micromonosporaceae</taxon>
        <taxon>Rhizocola</taxon>
    </lineage>
</organism>
<sequence>MIFHAAGFAELDTWTLYALLKLRTDVFVVEQRCAYPELDGRDAEPGTRHLWFESNRVPIAYLRLLSDVEEGAPVVRIGRVATVKEARGQGLAGKLLVAALAAAGNTTCVLDAQTEVAEFYGKYGFKQTGPEFVEDGIPHVPMRRDIGG</sequence>
<dbReference type="GO" id="GO:0016747">
    <property type="term" value="F:acyltransferase activity, transferring groups other than amino-acyl groups"/>
    <property type="evidence" value="ECO:0007669"/>
    <property type="project" value="InterPro"/>
</dbReference>
<dbReference type="RefSeq" id="WP_203908547.1">
    <property type="nucleotide sequence ID" value="NZ_BONY01000014.1"/>
</dbReference>
<dbReference type="PROSITE" id="PS51186">
    <property type="entry name" value="GNAT"/>
    <property type="match status" value="1"/>
</dbReference>
<dbReference type="Pfam" id="PF13673">
    <property type="entry name" value="Acetyltransf_10"/>
    <property type="match status" value="1"/>
</dbReference>
<dbReference type="Gene3D" id="3.40.630.30">
    <property type="match status" value="1"/>
</dbReference>
<gene>
    <name evidence="2" type="primary">elaA</name>
    <name evidence="2" type="ORF">Rhe02_27340</name>
</gene>